<sequence length="751" mass="84926">MVENTHMTLNLSLARKLFNASSFNLFSLPAIVRQLDPIKAISSEFRASLYTFFNHCYSSSPLHQDSYLEKAKSHHAVDPDAIFESLIDNSTHKSHLNQIHSQLLVSGSLDSLILTTKLINKSSNLGEIRYARNLFDEFCNPDVFLWDAIIRSYSRRDMFGDALEMYTNMQMAGVSPDSFTFMHVLKACSGLPALEMGWQVHAQIFRHGFQSDVLVQNALVALYAKCGQIGLSRVVFDDLCDRNVVSWTSIISGYAQNGEPMEALRIFSQMRHSSMRPDWIALVSVLRAYTDVEDLQQGKSVQGCVIKMGLEYEPDLLISLTSMYAKCGQVTLARSFFDQMEIPSVILWNAMISGYAKNGFAEEAVDLFREMISKKIRIDSITARSAILACSQVGSLELARWMDDYIMRSEYSDDVLVNTALIDMYAKCGSVDLARIVFDRTLDKDVVVWSSMIVGYGLHGRGREAIDLYYAMKQDGVCPNDVTFVGLLTACNHSGLVEEGWELFHSMRYFGIEPRHQHYACVVDLLGRAGRLDEAYDFITNMPIEPGVSVWGALLSACKIYRHLTLGEFAAKYLFTLDPYETGHYVQLSNLYASARLWNHVGKVRVLMKEKGLTKDYGYSLIEINGKLQAFRVGDKSHPRYKEISEELEKLEKRLKEGGFVPHAESVLHDLNYEETEETLCNHSERLAIAYGLISTPPGTTLRITKNLRACVNCHAATKLISKLVNREIVVRDAKRFHHFKDGFCSCGDYW</sequence>
<evidence type="ECO:0000256" key="1">
    <source>
        <dbReference type="ARBA" id="ARBA00006643"/>
    </source>
</evidence>
<dbReference type="GO" id="GO:0008270">
    <property type="term" value="F:zinc ion binding"/>
    <property type="evidence" value="ECO:0007669"/>
    <property type="project" value="InterPro"/>
</dbReference>
<dbReference type="FunCoup" id="A0A2I4ERA7">
    <property type="interactions" value="38"/>
</dbReference>
<dbReference type="PROSITE" id="PS51375">
    <property type="entry name" value="PPR"/>
    <property type="match status" value="5"/>
</dbReference>
<dbReference type="Pfam" id="PF20431">
    <property type="entry name" value="E_motif"/>
    <property type="match status" value="1"/>
</dbReference>
<dbReference type="AlphaFoldDB" id="A0A2I4ERA7"/>
<gene>
    <name evidence="4" type="primary">LOC108991950</name>
</gene>
<dbReference type="OrthoDB" id="185373at2759"/>
<dbReference type="InterPro" id="IPR011990">
    <property type="entry name" value="TPR-like_helical_dom_sf"/>
</dbReference>
<proteinExistence type="inferred from homology"/>
<dbReference type="Gramene" id="Jr01_19760_p1">
    <property type="protein sequence ID" value="cds.Jr01_19760_p1"/>
    <property type="gene ID" value="Jr01_19760"/>
</dbReference>
<evidence type="ECO:0000313" key="4">
    <source>
        <dbReference type="RefSeq" id="XP_018821924.2"/>
    </source>
</evidence>
<dbReference type="InterPro" id="IPR032867">
    <property type="entry name" value="DYW_dom"/>
</dbReference>
<dbReference type="Pfam" id="PF13041">
    <property type="entry name" value="PPR_2"/>
    <property type="match status" value="3"/>
</dbReference>
<comment type="similarity">
    <text evidence="1">Belongs to the PPR family. PCMP-H subfamily.</text>
</comment>
<dbReference type="SUPFAM" id="SSF48452">
    <property type="entry name" value="TPR-like"/>
    <property type="match status" value="1"/>
</dbReference>
<dbReference type="FunFam" id="1.25.40.10:FF:000366">
    <property type="entry name" value="Pentatricopeptide (PPR) repeat-containing protein"/>
    <property type="match status" value="1"/>
</dbReference>
<dbReference type="FunFam" id="1.25.40.10:FF:000031">
    <property type="entry name" value="Pentatricopeptide repeat-containing protein mitochondrial"/>
    <property type="match status" value="1"/>
</dbReference>
<evidence type="ECO:0000256" key="2">
    <source>
        <dbReference type="ARBA" id="ARBA00022737"/>
    </source>
</evidence>
<dbReference type="InterPro" id="IPR002885">
    <property type="entry name" value="PPR_rpt"/>
</dbReference>
<dbReference type="GeneID" id="108991950"/>
<dbReference type="Proteomes" id="UP000235220">
    <property type="component" value="Chromosome 1"/>
</dbReference>
<dbReference type="KEGG" id="jre:108991950"/>
<dbReference type="GO" id="GO:0009451">
    <property type="term" value="P:RNA modification"/>
    <property type="evidence" value="ECO:0007669"/>
    <property type="project" value="InterPro"/>
</dbReference>
<dbReference type="InterPro" id="IPR046849">
    <property type="entry name" value="E2_motif"/>
</dbReference>
<dbReference type="Gene3D" id="1.25.40.10">
    <property type="entry name" value="Tetratricopeptide repeat domain"/>
    <property type="match status" value="4"/>
</dbReference>
<dbReference type="FunFam" id="1.25.40.10:FF:000344">
    <property type="entry name" value="Pentatricopeptide repeat-containing protein"/>
    <property type="match status" value="1"/>
</dbReference>
<dbReference type="Pfam" id="PF01535">
    <property type="entry name" value="PPR"/>
    <property type="match status" value="3"/>
</dbReference>
<reference evidence="4" key="1">
    <citation type="submission" date="2025-08" db="UniProtKB">
        <authorList>
            <consortium name="RefSeq"/>
        </authorList>
    </citation>
    <scope>IDENTIFICATION</scope>
    <source>
        <tissue evidence="4">Leaves</tissue>
    </source>
</reference>
<dbReference type="RefSeq" id="XP_018821924.2">
    <property type="nucleotide sequence ID" value="XM_018966379.2"/>
</dbReference>
<dbReference type="Pfam" id="PF20430">
    <property type="entry name" value="Eplus_motif"/>
    <property type="match status" value="1"/>
</dbReference>
<dbReference type="FunFam" id="1.25.40.10:FF:000309">
    <property type="entry name" value="Pentatricopeptide repeat-containing protein, chloroplastic"/>
    <property type="match status" value="1"/>
</dbReference>
<dbReference type="Pfam" id="PF14432">
    <property type="entry name" value="DYW_deaminase"/>
    <property type="match status" value="1"/>
</dbReference>
<organism evidence="3 4">
    <name type="scientific">Juglans regia</name>
    <name type="common">English walnut</name>
    <dbReference type="NCBI Taxonomy" id="51240"/>
    <lineage>
        <taxon>Eukaryota</taxon>
        <taxon>Viridiplantae</taxon>
        <taxon>Streptophyta</taxon>
        <taxon>Embryophyta</taxon>
        <taxon>Tracheophyta</taxon>
        <taxon>Spermatophyta</taxon>
        <taxon>Magnoliopsida</taxon>
        <taxon>eudicotyledons</taxon>
        <taxon>Gunneridae</taxon>
        <taxon>Pentapetalae</taxon>
        <taxon>rosids</taxon>
        <taxon>fabids</taxon>
        <taxon>Fagales</taxon>
        <taxon>Juglandaceae</taxon>
        <taxon>Juglans</taxon>
    </lineage>
</organism>
<keyword evidence="3" id="KW-1185">Reference proteome</keyword>
<accession>A0A2I4ERA7</accession>
<dbReference type="InterPro" id="IPR046960">
    <property type="entry name" value="PPR_At4g14850-like_plant"/>
</dbReference>
<keyword evidence="2" id="KW-0677">Repeat</keyword>
<dbReference type="NCBIfam" id="TIGR00756">
    <property type="entry name" value="PPR"/>
    <property type="match status" value="4"/>
</dbReference>
<name>A0A2I4ERA7_JUGRE</name>
<dbReference type="PANTHER" id="PTHR47926:SF396">
    <property type="entry name" value="PENTATRICOPEPTIDE REPEAT-CONTAINING PROTEIN"/>
    <property type="match status" value="1"/>
</dbReference>
<evidence type="ECO:0000313" key="3">
    <source>
        <dbReference type="Proteomes" id="UP000235220"/>
    </source>
</evidence>
<dbReference type="GO" id="GO:0003723">
    <property type="term" value="F:RNA binding"/>
    <property type="evidence" value="ECO:0007669"/>
    <property type="project" value="InterPro"/>
</dbReference>
<dbReference type="PANTHER" id="PTHR47926">
    <property type="entry name" value="PENTATRICOPEPTIDE REPEAT-CONTAINING PROTEIN"/>
    <property type="match status" value="1"/>
</dbReference>
<dbReference type="InterPro" id="IPR046848">
    <property type="entry name" value="E_motif"/>
</dbReference>
<protein>
    <submittedName>
        <fullName evidence="4">Pentatricopeptide repeat-containing protein At3g12770</fullName>
    </submittedName>
</protein>